<dbReference type="InterPro" id="IPR025194">
    <property type="entry name" value="RodZ-like_C"/>
</dbReference>
<evidence type="ECO:0000259" key="1">
    <source>
        <dbReference type="PROSITE" id="PS50943"/>
    </source>
</evidence>
<dbReference type="InterPro" id="IPR001387">
    <property type="entry name" value="Cro/C1-type_HTH"/>
</dbReference>
<dbReference type="Gene3D" id="1.10.260.40">
    <property type="entry name" value="lambda repressor-like DNA-binding domains"/>
    <property type="match status" value="1"/>
</dbReference>
<name>A0ABV7RKZ9_9GAMM</name>
<proteinExistence type="predicted"/>
<dbReference type="EMBL" id="JBHRXK010000001">
    <property type="protein sequence ID" value="MFC3549402.1"/>
    <property type="molecule type" value="Genomic_DNA"/>
</dbReference>
<dbReference type="PANTHER" id="PTHR34475">
    <property type="match status" value="1"/>
</dbReference>
<dbReference type="InterPro" id="IPR050400">
    <property type="entry name" value="Bact_Cytoskel_RodZ"/>
</dbReference>
<protein>
    <submittedName>
        <fullName evidence="2">Helix-turn-helix domain-containing protein</fullName>
    </submittedName>
</protein>
<evidence type="ECO:0000313" key="3">
    <source>
        <dbReference type="Proteomes" id="UP001595740"/>
    </source>
</evidence>
<gene>
    <name evidence="2" type="ORF">ACFOLC_00050</name>
</gene>
<sequence>MMQSNEVAPDGGVSCGARLKQAREQAGLSHEDVSARLKMPVRVVRSLESGDLSQSGAPVFLRGQLRSYARLLGIDLEDLLSQTPVAAVAPSVLVSHTHTPRYRRVLEQATKRAVYIVMTAALAVPVWLVTRPHQNSNLAVQSLEVPATATAEPAAAQPPSPPAQRTPLIASIASLPASTTQQAALSLTLTGDSWVQVYAADGHTIEQGLLGAGQQRNYAAGEVTRMVLGNSAAVEVRQAGKPVDLAPFSRANVARFTLSSDGSLAPVAD</sequence>
<dbReference type="Pfam" id="PF13413">
    <property type="entry name" value="HTH_25"/>
    <property type="match status" value="1"/>
</dbReference>
<dbReference type="PROSITE" id="PS50943">
    <property type="entry name" value="HTH_CROC1"/>
    <property type="match status" value="1"/>
</dbReference>
<feature type="domain" description="HTH cro/C1-type" evidence="1">
    <location>
        <begin position="19"/>
        <end position="79"/>
    </location>
</feature>
<accession>A0ABV7RKZ9</accession>
<dbReference type="Pfam" id="PF13464">
    <property type="entry name" value="RodZ_C"/>
    <property type="match status" value="1"/>
</dbReference>
<keyword evidence="3" id="KW-1185">Reference proteome</keyword>
<dbReference type="RefSeq" id="WP_386756628.1">
    <property type="nucleotide sequence ID" value="NZ_JBHRXK010000001.1"/>
</dbReference>
<organism evidence="2 3">
    <name type="scientific">Lysobacter cavernae</name>
    <dbReference type="NCBI Taxonomy" id="1685901"/>
    <lineage>
        <taxon>Bacteria</taxon>
        <taxon>Pseudomonadati</taxon>
        <taxon>Pseudomonadota</taxon>
        <taxon>Gammaproteobacteria</taxon>
        <taxon>Lysobacterales</taxon>
        <taxon>Lysobacteraceae</taxon>
        <taxon>Lysobacter</taxon>
    </lineage>
</organism>
<dbReference type="Proteomes" id="UP001595740">
    <property type="component" value="Unassembled WGS sequence"/>
</dbReference>
<dbReference type="PANTHER" id="PTHR34475:SF1">
    <property type="entry name" value="CYTOSKELETON PROTEIN RODZ"/>
    <property type="match status" value="1"/>
</dbReference>
<comment type="caution">
    <text evidence="2">The sequence shown here is derived from an EMBL/GenBank/DDBJ whole genome shotgun (WGS) entry which is preliminary data.</text>
</comment>
<evidence type="ECO:0000313" key="2">
    <source>
        <dbReference type="EMBL" id="MFC3549402.1"/>
    </source>
</evidence>
<reference evidence="3" key="1">
    <citation type="journal article" date="2019" name="Int. J. Syst. Evol. Microbiol.">
        <title>The Global Catalogue of Microorganisms (GCM) 10K type strain sequencing project: providing services to taxonomists for standard genome sequencing and annotation.</title>
        <authorList>
            <consortium name="The Broad Institute Genomics Platform"/>
            <consortium name="The Broad Institute Genome Sequencing Center for Infectious Disease"/>
            <person name="Wu L."/>
            <person name="Ma J."/>
        </authorList>
    </citation>
    <scope>NUCLEOTIDE SEQUENCE [LARGE SCALE GENOMIC DNA]</scope>
    <source>
        <strain evidence="3">KCTC 42875</strain>
    </source>
</reference>
<dbReference type="CDD" id="cd00093">
    <property type="entry name" value="HTH_XRE"/>
    <property type="match status" value="1"/>
</dbReference>
<dbReference type="SMART" id="SM00530">
    <property type="entry name" value="HTH_XRE"/>
    <property type="match status" value="1"/>
</dbReference>
<dbReference type="InterPro" id="IPR010982">
    <property type="entry name" value="Lambda_DNA-bd_dom_sf"/>
</dbReference>
<dbReference type="SUPFAM" id="SSF47413">
    <property type="entry name" value="lambda repressor-like DNA-binding domains"/>
    <property type="match status" value="1"/>
</dbReference>